<keyword evidence="2" id="KW-0560">Oxidoreductase</keyword>
<dbReference type="PANTHER" id="PTHR48075:SF1">
    <property type="entry name" value="LAMBDA-CRYSTALLIN HOMOLOG"/>
    <property type="match status" value="1"/>
</dbReference>
<dbReference type="AlphaFoldDB" id="A0A974DKN4"/>
<organism evidence="6 7">
    <name type="scientific">Xenopus laevis</name>
    <name type="common">African clawed frog</name>
    <dbReference type="NCBI Taxonomy" id="8355"/>
    <lineage>
        <taxon>Eukaryota</taxon>
        <taxon>Metazoa</taxon>
        <taxon>Chordata</taxon>
        <taxon>Craniata</taxon>
        <taxon>Vertebrata</taxon>
        <taxon>Euteleostomi</taxon>
        <taxon>Amphibia</taxon>
        <taxon>Batrachia</taxon>
        <taxon>Anura</taxon>
        <taxon>Pipoidea</taxon>
        <taxon>Pipidae</taxon>
        <taxon>Xenopodinae</taxon>
        <taxon>Xenopus</taxon>
        <taxon>Xenopus</taxon>
    </lineage>
</organism>
<dbReference type="GO" id="GO:0050104">
    <property type="term" value="F:L-gulonate 3-dehydrogenase activity"/>
    <property type="evidence" value="ECO:0007669"/>
    <property type="project" value="TreeGrafter"/>
</dbReference>
<evidence type="ECO:0000256" key="2">
    <source>
        <dbReference type="ARBA" id="ARBA00023002"/>
    </source>
</evidence>
<evidence type="ECO:0000256" key="1">
    <source>
        <dbReference type="ARBA" id="ARBA00009463"/>
    </source>
</evidence>
<dbReference type="InterPro" id="IPR036291">
    <property type="entry name" value="NAD(P)-bd_dom_sf"/>
</dbReference>
<dbReference type="SUPFAM" id="SSF51735">
    <property type="entry name" value="NAD(P)-binding Rossmann-fold domains"/>
    <property type="match status" value="1"/>
</dbReference>
<dbReference type="InterPro" id="IPR013328">
    <property type="entry name" value="6PGD_dom2"/>
</dbReference>
<dbReference type="InterPro" id="IPR006108">
    <property type="entry name" value="3HC_DH_C"/>
</dbReference>
<proteinExistence type="inferred from homology"/>
<dbReference type="FunFam" id="3.40.50.720:FF:000356">
    <property type="entry name" value="Lambda-crystallin homolog"/>
    <property type="match status" value="1"/>
</dbReference>
<gene>
    <name evidence="6" type="ORF">XELAEV_18016240mg</name>
</gene>
<dbReference type="InterPro" id="IPR008927">
    <property type="entry name" value="6-PGluconate_DH-like_C_sf"/>
</dbReference>
<dbReference type="OMA" id="ALRWSFM"/>
<evidence type="ECO:0000259" key="4">
    <source>
        <dbReference type="Pfam" id="PF00725"/>
    </source>
</evidence>
<dbReference type="Proteomes" id="UP000694892">
    <property type="component" value="Chromosome 2S"/>
</dbReference>
<evidence type="ECO:0000256" key="3">
    <source>
        <dbReference type="SAM" id="MobiDB-lite"/>
    </source>
</evidence>
<comment type="similarity">
    <text evidence="1">Belongs to the 3-hydroxyacyl-CoA dehydrogenase family.</text>
</comment>
<feature type="domain" description="3-hydroxyacyl-CoA dehydrogenase C-terminal" evidence="4">
    <location>
        <begin position="265"/>
        <end position="331"/>
    </location>
</feature>
<protein>
    <recommendedName>
        <fullName evidence="8">Lambda-crystallin homolog</fullName>
    </recommendedName>
</protein>
<feature type="compositionally biased region" description="Low complexity" evidence="3">
    <location>
        <begin position="13"/>
        <end position="23"/>
    </location>
</feature>
<dbReference type="GO" id="GO:0006631">
    <property type="term" value="P:fatty acid metabolic process"/>
    <property type="evidence" value="ECO:0007669"/>
    <property type="project" value="InterPro"/>
</dbReference>
<feature type="domain" description="3-hydroxyacyl-CoA dehydrogenase NAD binding" evidence="5">
    <location>
        <begin position="82"/>
        <end position="262"/>
    </location>
</feature>
<dbReference type="Gene3D" id="1.10.1040.10">
    <property type="entry name" value="N-(1-d-carboxylethyl)-l-norvaline Dehydrogenase, domain 2"/>
    <property type="match status" value="1"/>
</dbReference>
<name>A0A974DKN4_XENLA</name>
<evidence type="ECO:0000313" key="7">
    <source>
        <dbReference type="Proteomes" id="UP000694892"/>
    </source>
</evidence>
<dbReference type="InterPro" id="IPR006176">
    <property type="entry name" value="3-OHacyl-CoA_DH_NAD-bd"/>
</dbReference>
<dbReference type="EMBL" id="CM004469">
    <property type="protein sequence ID" value="OCT93175.1"/>
    <property type="molecule type" value="Genomic_DNA"/>
</dbReference>
<reference evidence="7" key="1">
    <citation type="journal article" date="2016" name="Nature">
        <title>Genome evolution in the allotetraploid frog Xenopus laevis.</title>
        <authorList>
            <person name="Session A.M."/>
            <person name="Uno Y."/>
            <person name="Kwon T."/>
            <person name="Chapman J.A."/>
            <person name="Toyoda A."/>
            <person name="Takahashi S."/>
            <person name="Fukui A."/>
            <person name="Hikosaka A."/>
            <person name="Suzuki A."/>
            <person name="Kondo M."/>
            <person name="van Heeringen S.J."/>
            <person name="Quigley I."/>
            <person name="Heinz S."/>
            <person name="Ogino H."/>
            <person name="Ochi H."/>
            <person name="Hellsten U."/>
            <person name="Lyons J.B."/>
            <person name="Simakov O."/>
            <person name="Putnam N."/>
            <person name="Stites J."/>
            <person name="Kuroki Y."/>
            <person name="Tanaka T."/>
            <person name="Michiue T."/>
            <person name="Watanabe M."/>
            <person name="Bogdanovic O."/>
            <person name="Lister R."/>
            <person name="Georgiou G."/>
            <person name="Paranjpe S.S."/>
            <person name="van Kruijsbergen I."/>
            <person name="Shu S."/>
            <person name="Carlson J."/>
            <person name="Kinoshita T."/>
            <person name="Ohta Y."/>
            <person name="Mawaribuchi S."/>
            <person name="Jenkins J."/>
            <person name="Grimwood J."/>
            <person name="Schmutz J."/>
            <person name="Mitros T."/>
            <person name="Mozaffari S.V."/>
            <person name="Suzuki Y."/>
            <person name="Haramoto Y."/>
            <person name="Yamamoto T.S."/>
            <person name="Takagi C."/>
            <person name="Heald R."/>
            <person name="Miller K."/>
            <person name="Haudenschild C."/>
            <person name="Kitzman J."/>
            <person name="Nakayama T."/>
            <person name="Izutsu Y."/>
            <person name="Robert J."/>
            <person name="Fortriede J."/>
            <person name="Burns K."/>
            <person name="Lotay V."/>
            <person name="Karimi K."/>
            <person name="Yasuoka Y."/>
            <person name="Dichmann D.S."/>
            <person name="Flajnik M.F."/>
            <person name="Houston D.W."/>
            <person name="Shendure J."/>
            <person name="DuPasquier L."/>
            <person name="Vize P.D."/>
            <person name="Zorn A.M."/>
            <person name="Ito M."/>
            <person name="Marcotte E.M."/>
            <person name="Wallingford J.B."/>
            <person name="Ito Y."/>
            <person name="Asashima M."/>
            <person name="Ueno N."/>
            <person name="Matsuda Y."/>
            <person name="Veenstra G.J."/>
            <person name="Fujiyama A."/>
            <person name="Harland R.M."/>
            <person name="Taira M."/>
            <person name="Rokhsar D.S."/>
        </authorList>
    </citation>
    <scope>NUCLEOTIDE SEQUENCE [LARGE SCALE GENOMIC DNA]</scope>
    <source>
        <strain evidence="7">J</strain>
    </source>
</reference>
<evidence type="ECO:0008006" key="8">
    <source>
        <dbReference type="Google" id="ProtNLM"/>
    </source>
</evidence>
<evidence type="ECO:0000259" key="5">
    <source>
        <dbReference type="Pfam" id="PF02737"/>
    </source>
</evidence>
<dbReference type="PANTHER" id="PTHR48075">
    <property type="entry name" value="3-HYDROXYACYL-COA DEHYDROGENASE FAMILY PROTEIN"/>
    <property type="match status" value="1"/>
</dbReference>
<feature type="region of interest" description="Disordered" evidence="3">
    <location>
        <begin position="1"/>
        <end position="38"/>
    </location>
</feature>
<sequence>MRPRSDGIFNPIRSRSGRLSARSRSGKPVGGPHTRANKLPTRSVGSFYRPVVGSWIFPAEFTDIHKSLSLSLKMNNLQEGNIVIIGSGLIGRSWAMVFASGGFRVKLHDIVQEQVSTALEDIRKQMEELMKSEMLRGTLSMEDQMALISGCTDLKEALHGAQYIQECVPENLDLKLKIFSELDLYVNDSTIISSSTSCLSPTSMFTGLQHVKNCIVAHPVNPPYYVPLVELVPHPQTEIATVERTYNLMKKVGQSPVKLMKEMDGFVLNRLQYAVISEAWRLVQDGVISPRDVDLVMSEGLGMRYAFLGPLETAHLNAEGFKSYCERYGESIKRVLATFGPVPEFDGEIAEKIDQALWEHERDKDDQLKAGREYRNTCLSHLAKLKKEMKKN</sequence>
<evidence type="ECO:0000313" key="6">
    <source>
        <dbReference type="EMBL" id="OCT93175.1"/>
    </source>
</evidence>
<dbReference type="Pfam" id="PF02737">
    <property type="entry name" value="3HCDH_N"/>
    <property type="match status" value="1"/>
</dbReference>
<accession>A0A974DKN4</accession>
<dbReference type="InterPro" id="IPR006180">
    <property type="entry name" value="3-OHacyl-CoA_DH_CS"/>
</dbReference>
<dbReference type="SUPFAM" id="SSF48179">
    <property type="entry name" value="6-phosphogluconate dehydrogenase C-terminal domain-like"/>
    <property type="match status" value="1"/>
</dbReference>
<dbReference type="GO" id="GO:0070403">
    <property type="term" value="F:NAD+ binding"/>
    <property type="evidence" value="ECO:0007669"/>
    <property type="project" value="InterPro"/>
</dbReference>
<dbReference type="PROSITE" id="PS00067">
    <property type="entry name" value="3HCDH"/>
    <property type="match status" value="1"/>
</dbReference>
<dbReference type="Gene3D" id="3.40.50.720">
    <property type="entry name" value="NAD(P)-binding Rossmann-like Domain"/>
    <property type="match status" value="1"/>
</dbReference>
<dbReference type="Pfam" id="PF00725">
    <property type="entry name" value="3HCDH"/>
    <property type="match status" value="1"/>
</dbReference>